<dbReference type="GeneID" id="37179939"/>
<accession>A0A8T8X962</accession>
<dbReference type="AlphaFoldDB" id="A0A8T8X962"/>
<reference evidence="1 2" key="1">
    <citation type="submission" date="2018-02" db="EMBL/GenBank/DDBJ databases">
        <title>The genomes of Aspergillus section Nigri reveals drivers in fungal speciation.</title>
        <authorList>
            <consortium name="DOE Joint Genome Institute"/>
            <person name="Vesth T.C."/>
            <person name="Nybo J."/>
            <person name="Theobald S."/>
            <person name="Brandl J."/>
            <person name="Frisvad J.C."/>
            <person name="Nielsen K.F."/>
            <person name="Lyhne E.K."/>
            <person name="Kogle M.E."/>
            <person name="Kuo A."/>
            <person name="Riley R."/>
            <person name="Clum A."/>
            <person name="Nolan M."/>
            <person name="Lipzen A."/>
            <person name="Salamov A."/>
            <person name="Henrissat B."/>
            <person name="Wiebenga A."/>
            <person name="De vries R.P."/>
            <person name="Grigoriev I.V."/>
            <person name="Mortensen U.H."/>
            <person name="Andersen M.R."/>
            <person name="Baker S.E."/>
        </authorList>
    </citation>
    <scope>NUCLEOTIDE SEQUENCE [LARGE SCALE GENOMIC DNA]</scope>
    <source>
        <strain evidence="1 2">CBS 114.51</strain>
    </source>
</reference>
<evidence type="ECO:0000313" key="2">
    <source>
        <dbReference type="Proteomes" id="UP000249497"/>
    </source>
</evidence>
<evidence type="ECO:0000313" key="1">
    <source>
        <dbReference type="EMBL" id="RAH84540.1"/>
    </source>
</evidence>
<dbReference type="RefSeq" id="XP_025530434.1">
    <property type="nucleotide sequence ID" value="XM_025676246.1"/>
</dbReference>
<dbReference type="EMBL" id="KZ824777">
    <property type="protein sequence ID" value="RAH84540.1"/>
    <property type="molecule type" value="Genomic_DNA"/>
</dbReference>
<gene>
    <name evidence="1" type="ORF">BO86DRAFT_441310</name>
</gene>
<organism evidence="1 2">
    <name type="scientific">Aspergillus japonicus CBS 114.51</name>
    <dbReference type="NCBI Taxonomy" id="1448312"/>
    <lineage>
        <taxon>Eukaryota</taxon>
        <taxon>Fungi</taxon>
        <taxon>Dikarya</taxon>
        <taxon>Ascomycota</taxon>
        <taxon>Pezizomycotina</taxon>
        <taxon>Eurotiomycetes</taxon>
        <taxon>Eurotiomycetidae</taxon>
        <taxon>Eurotiales</taxon>
        <taxon>Aspergillaceae</taxon>
        <taxon>Aspergillus</taxon>
        <taxon>Aspergillus subgen. Circumdati</taxon>
    </lineage>
</organism>
<dbReference type="OrthoDB" id="10333426at2759"/>
<keyword evidence="2" id="KW-1185">Reference proteome</keyword>
<protein>
    <submittedName>
        <fullName evidence="1">Uncharacterized protein</fullName>
    </submittedName>
</protein>
<name>A0A8T8X962_ASPJA</name>
<dbReference type="Proteomes" id="UP000249497">
    <property type="component" value="Unassembled WGS sequence"/>
</dbReference>
<sequence length="175" mass="20444">MSSTTQDLVDEVEPQPDPIEVHLFCERHHTHREPRQASVSKMELYRFAAGQKKVFFFLDDHHLIQFWRSADLPLTAPPLAPGHYRLRFQCGSTETTVDWPEEQADAYHAKCVRRLGYYQNNENGWVCYHFAPIEEVPLSWYFEDMLQFTGDRLVVIDKSILPPISKPKVRLNTNA</sequence>
<proteinExistence type="predicted"/>